<evidence type="ECO:0000313" key="2">
    <source>
        <dbReference type="EMBL" id="VDM23340.1"/>
    </source>
</evidence>
<dbReference type="AlphaFoldDB" id="A0A0R3WSQ1"/>
<reference evidence="4" key="1">
    <citation type="submission" date="2017-02" db="UniProtKB">
        <authorList>
            <consortium name="WormBaseParasite"/>
        </authorList>
    </citation>
    <scope>IDENTIFICATION</scope>
</reference>
<feature type="signal peptide" evidence="1">
    <location>
        <begin position="1"/>
        <end position="18"/>
    </location>
</feature>
<name>A0A0R3WSQ1_HYDTA</name>
<proteinExistence type="predicted"/>
<evidence type="ECO:0000313" key="4">
    <source>
        <dbReference type="WBParaSite" id="TTAC_0000379101-mRNA-1"/>
    </source>
</evidence>
<dbReference type="WBParaSite" id="TTAC_0000379101-mRNA-1">
    <property type="protein sequence ID" value="TTAC_0000379101-mRNA-1"/>
    <property type="gene ID" value="TTAC_0000379101"/>
</dbReference>
<feature type="chain" id="PRO_5043132987" evidence="1">
    <location>
        <begin position="19"/>
        <end position="113"/>
    </location>
</feature>
<sequence length="113" mass="11965">MFAAWSFVYSIWHIAINAALYDDGLLLGRFASLSPHAVVPLFRGSVKGTCSFVGGASSVSTARCGQGMCPVSTVNDLRRHLVMDAISGRAIEEEKEEAEEGAANECTLASIAV</sequence>
<accession>A0A0R3WSQ1</accession>
<dbReference type="Proteomes" id="UP000274429">
    <property type="component" value="Unassembled WGS sequence"/>
</dbReference>
<reference evidence="2 3" key="2">
    <citation type="submission" date="2018-11" db="EMBL/GenBank/DDBJ databases">
        <authorList>
            <consortium name="Pathogen Informatics"/>
        </authorList>
    </citation>
    <scope>NUCLEOTIDE SEQUENCE [LARGE SCALE GENOMIC DNA]</scope>
</reference>
<dbReference type="EMBL" id="UYWX01003030">
    <property type="protein sequence ID" value="VDM23340.1"/>
    <property type="molecule type" value="Genomic_DNA"/>
</dbReference>
<protein>
    <submittedName>
        <fullName evidence="4">Rhomboid domain-containing protein</fullName>
    </submittedName>
</protein>
<gene>
    <name evidence="2" type="ORF">TTAC_LOCUS3776</name>
</gene>
<evidence type="ECO:0000256" key="1">
    <source>
        <dbReference type="SAM" id="SignalP"/>
    </source>
</evidence>
<keyword evidence="1" id="KW-0732">Signal</keyword>
<evidence type="ECO:0000313" key="3">
    <source>
        <dbReference type="Proteomes" id="UP000274429"/>
    </source>
</evidence>
<organism evidence="4">
    <name type="scientific">Hydatigena taeniaeformis</name>
    <name type="common">Feline tapeworm</name>
    <name type="synonym">Taenia taeniaeformis</name>
    <dbReference type="NCBI Taxonomy" id="6205"/>
    <lineage>
        <taxon>Eukaryota</taxon>
        <taxon>Metazoa</taxon>
        <taxon>Spiralia</taxon>
        <taxon>Lophotrochozoa</taxon>
        <taxon>Platyhelminthes</taxon>
        <taxon>Cestoda</taxon>
        <taxon>Eucestoda</taxon>
        <taxon>Cyclophyllidea</taxon>
        <taxon>Taeniidae</taxon>
        <taxon>Hydatigera</taxon>
    </lineage>
</organism>
<keyword evidence="3" id="KW-1185">Reference proteome</keyword>